<sequence>MYNIQKYIRLFLFMLTGILVVACNEEYPYTEIPEDEMPLRQLVGKNYGTQNFYVGMVPGNTAFFDPVHNDYRLLFTKEFSVLSVDTAFFQDALLKGPREQFSDILYRPYFASARQYNMYMYVKAGLSDNTSKWMQDDNDRQNTPENIEIMVNKMFSRLSSDLAANIDVVKWMEVIKDPFAPSGSSEYFYQNPWMKLGYSDISYQDGSQTVYIPRYIVLALQIANQNAPSVKKIISQSGELDIVIWERMQKMLAALRTAGIDVDGMAWNATFEDDDSGSGYKWTYPTHRTENEKLLGELIDWCSRNRFEFHITSIELQMRNFDAIFGLTNEFAVEVSREDQKEVFHSLMSVVLPRIGKGISTLQFNGFQDIIPEEGDSGINPRLFNVKNEPTVLYYELRNLLSK</sequence>
<dbReference type="SUPFAM" id="SSF51445">
    <property type="entry name" value="(Trans)glycosidases"/>
    <property type="match status" value="1"/>
</dbReference>
<dbReference type="InterPro" id="IPR017853">
    <property type="entry name" value="GH"/>
</dbReference>
<gene>
    <name evidence="1" type="ORF">Cop2CBH44_22910</name>
</gene>
<dbReference type="Proteomes" id="UP000594042">
    <property type="component" value="Chromosome"/>
</dbReference>
<evidence type="ECO:0008006" key="3">
    <source>
        <dbReference type="Google" id="ProtNLM"/>
    </source>
</evidence>
<dbReference type="RefSeq" id="WP_200754841.1">
    <property type="nucleotide sequence ID" value="NZ_AP023322.1"/>
</dbReference>
<evidence type="ECO:0000313" key="2">
    <source>
        <dbReference type="Proteomes" id="UP000594042"/>
    </source>
</evidence>
<proteinExistence type="predicted"/>
<dbReference type="Gene3D" id="3.20.20.80">
    <property type="entry name" value="Glycosidases"/>
    <property type="match status" value="1"/>
</dbReference>
<evidence type="ECO:0000313" key="1">
    <source>
        <dbReference type="EMBL" id="BCI63938.1"/>
    </source>
</evidence>
<dbReference type="PROSITE" id="PS51257">
    <property type="entry name" value="PROKAR_LIPOPROTEIN"/>
    <property type="match status" value="1"/>
</dbReference>
<organism evidence="1 2">
    <name type="scientific">Coprobacter secundus subsp. similis</name>
    <dbReference type="NCBI Taxonomy" id="2751153"/>
    <lineage>
        <taxon>Bacteria</taxon>
        <taxon>Pseudomonadati</taxon>
        <taxon>Bacteroidota</taxon>
        <taxon>Bacteroidia</taxon>
        <taxon>Bacteroidales</taxon>
        <taxon>Barnesiellaceae</taxon>
        <taxon>Coprobacter</taxon>
    </lineage>
</organism>
<protein>
    <recommendedName>
        <fullName evidence="3">Lipoprotein</fullName>
    </recommendedName>
</protein>
<dbReference type="EMBL" id="AP023322">
    <property type="protein sequence ID" value="BCI63938.1"/>
    <property type="molecule type" value="Genomic_DNA"/>
</dbReference>
<keyword evidence="2" id="KW-1185">Reference proteome</keyword>
<dbReference type="KEGG" id="copr:Cop2CBH44_22910"/>
<reference evidence="2" key="1">
    <citation type="submission" date="2020-07" db="EMBL/GenBank/DDBJ databases">
        <title>Complete genome sequencing of Coprobacter sp. strain 2CBH44.</title>
        <authorList>
            <person name="Sakamoto M."/>
            <person name="Murakami T."/>
            <person name="Mori H."/>
        </authorList>
    </citation>
    <scope>NUCLEOTIDE SEQUENCE [LARGE SCALE GENOMIC DNA]</scope>
    <source>
        <strain evidence="2">2CBH44</strain>
    </source>
</reference>
<accession>A0A7G1I0I4</accession>
<name>A0A7G1I0I4_9BACT</name>
<dbReference type="AlphaFoldDB" id="A0A7G1I0I4"/>